<protein>
    <recommendedName>
        <fullName evidence="2">Sigma factor</fullName>
    </recommendedName>
</protein>
<sequence>MSNIESLEKFLKDYSCIDCKIRNLELEIEEFESTLITGVDTSREAISKTYKISSTVEDSTVRKEKLIKELNHLRFMNKKMDNVKCCLDEKERSLLNILIGITTNVDVATKYNVTEQTICNWKRKLLIKISNLIFFQNVLKTS</sequence>
<comment type="caution">
    <text evidence="1">The sequence shown here is derived from an EMBL/GenBank/DDBJ whole genome shotgun (WGS) entry which is preliminary data.</text>
</comment>
<organism evidence="1">
    <name type="scientific">Clostridium perfringens</name>
    <dbReference type="NCBI Taxonomy" id="1502"/>
    <lineage>
        <taxon>Bacteria</taxon>
        <taxon>Bacillati</taxon>
        <taxon>Bacillota</taxon>
        <taxon>Clostridia</taxon>
        <taxon>Eubacteriales</taxon>
        <taxon>Clostridiaceae</taxon>
        <taxon>Clostridium</taxon>
    </lineage>
</organism>
<dbReference type="EMBL" id="DACTCB010000022">
    <property type="protein sequence ID" value="HAT4309065.1"/>
    <property type="molecule type" value="Genomic_DNA"/>
</dbReference>
<dbReference type="RefSeq" id="WP_078210054.1">
    <property type="nucleotide sequence ID" value="NZ_CATNZB010000011.1"/>
</dbReference>
<evidence type="ECO:0000313" key="1">
    <source>
        <dbReference type="EMBL" id="HAT4309065.1"/>
    </source>
</evidence>
<dbReference type="Proteomes" id="UP000859547">
    <property type="component" value="Unassembled WGS sequence"/>
</dbReference>
<name>A0A8H9QZK9_CLOPF</name>
<gene>
    <name evidence="1" type="ORF">I9080_002909</name>
</gene>
<evidence type="ECO:0008006" key="2">
    <source>
        <dbReference type="Google" id="ProtNLM"/>
    </source>
</evidence>
<reference evidence="1" key="2">
    <citation type="submission" date="2020-07" db="EMBL/GenBank/DDBJ databases">
        <authorList>
            <consortium name="NCBI Pathogen Detection Project"/>
        </authorList>
    </citation>
    <scope>NUCLEOTIDE SEQUENCE</scope>
    <source>
        <strain evidence="1">C8</strain>
    </source>
</reference>
<dbReference type="AlphaFoldDB" id="A0A8H9QZK9"/>
<reference evidence="1" key="1">
    <citation type="journal article" date="2018" name="Genome Biol.">
        <title>SKESA: strategic k-mer extension for scrupulous assemblies.</title>
        <authorList>
            <person name="Souvorov A."/>
            <person name="Agarwala R."/>
            <person name="Lipman D.J."/>
        </authorList>
    </citation>
    <scope>NUCLEOTIDE SEQUENCE</scope>
    <source>
        <strain evidence="1">C8</strain>
    </source>
</reference>
<accession>A0A8H9QZK9</accession>
<proteinExistence type="predicted"/>